<keyword evidence="3" id="KW-1185">Reference proteome</keyword>
<dbReference type="STRING" id="94643.A0A2A9MIQ4"/>
<protein>
    <submittedName>
        <fullName evidence="2">Uncharacterized protein</fullName>
    </submittedName>
</protein>
<dbReference type="GeneID" id="40305822"/>
<feature type="region of interest" description="Disordered" evidence="1">
    <location>
        <begin position="134"/>
        <end position="295"/>
    </location>
</feature>
<dbReference type="AlphaFoldDB" id="A0A2A9MIQ4"/>
<accession>A0A2A9MIQ4</accession>
<dbReference type="Proteomes" id="UP000224006">
    <property type="component" value="Chromosome I"/>
</dbReference>
<comment type="caution">
    <text evidence="2">The sequence shown here is derived from an EMBL/GenBank/DDBJ whole genome shotgun (WGS) entry which is preliminary data.</text>
</comment>
<dbReference type="RefSeq" id="XP_029222427.1">
    <property type="nucleotide sequence ID" value="XM_029359514.1"/>
</dbReference>
<feature type="compositionally biased region" description="Basic and acidic residues" evidence="1">
    <location>
        <begin position="193"/>
        <end position="263"/>
    </location>
</feature>
<sequence>MADKSATVPPLLAGLRASRSSLFFSQGGCGPSSVLRCGVALQAPRPWLCVACFTIAFIPFLEGPVLPFTPGECVGLNRKNSPTYLRSSPTLVPDGAGDGVVRRATVRGEEAHLEAFPDPAEQAVGSPAFVELSAEAKKGDSDDEDEEGGSSGDEDGANSQGSKEAEEEPSGGGGDEGSEEGKEGSEGANDGEASAKAEEQKEKEGGADASEKDEEGSAKAEHDEAEKSEQSDDHDKSEHVSHSAKSGEHDDAETKPSHEETEAKQSGSATHLHAAGGGGGGGEKEEPEPGKYGGKYKVQLNFKPELIIPSDLRGKTGQGKVHVDDREWFQVESTEPTKILKLEGANAEDTFFHEVRVA</sequence>
<proteinExistence type="predicted"/>
<organism evidence="2 3">
    <name type="scientific">Besnoitia besnoiti</name>
    <name type="common">Apicomplexan protozoan</name>
    <dbReference type="NCBI Taxonomy" id="94643"/>
    <lineage>
        <taxon>Eukaryota</taxon>
        <taxon>Sar</taxon>
        <taxon>Alveolata</taxon>
        <taxon>Apicomplexa</taxon>
        <taxon>Conoidasida</taxon>
        <taxon>Coccidia</taxon>
        <taxon>Eucoccidiorida</taxon>
        <taxon>Eimeriorina</taxon>
        <taxon>Sarcocystidae</taxon>
        <taxon>Besnoitia</taxon>
    </lineage>
</organism>
<dbReference type="VEuPathDB" id="ToxoDB:BESB_007600"/>
<reference evidence="2 3" key="1">
    <citation type="submission" date="2017-09" db="EMBL/GenBank/DDBJ databases">
        <title>Genome sequencing of Besnoitia besnoiti strain Bb-Ger1.</title>
        <authorList>
            <person name="Schares G."/>
            <person name="Venepally P."/>
            <person name="Lorenzi H.A."/>
        </authorList>
    </citation>
    <scope>NUCLEOTIDE SEQUENCE [LARGE SCALE GENOMIC DNA]</scope>
    <source>
        <strain evidence="2 3">Bb-Ger1</strain>
    </source>
</reference>
<dbReference type="EMBL" id="NWUJ01000001">
    <property type="protein sequence ID" value="PFH38418.1"/>
    <property type="molecule type" value="Genomic_DNA"/>
</dbReference>
<dbReference type="KEGG" id="bbes:BESB_007600"/>
<evidence type="ECO:0000313" key="2">
    <source>
        <dbReference type="EMBL" id="PFH38418.1"/>
    </source>
</evidence>
<evidence type="ECO:0000313" key="3">
    <source>
        <dbReference type="Proteomes" id="UP000224006"/>
    </source>
</evidence>
<name>A0A2A9MIQ4_BESBE</name>
<feature type="compositionally biased region" description="Acidic residues" evidence="1">
    <location>
        <begin position="141"/>
        <end position="156"/>
    </location>
</feature>
<evidence type="ECO:0000256" key="1">
    <source>
        <dbReference type="SAM" id="MobiDB-lite"/>
    </source>
</evidence>
<gene>
    <name evidence="2" type="ORF">BESB_007600</name>
</gene>